<feature type="region of interest" description="Disordered" evidence="1">
    <location>
        <begin position="828"/>
        <end position="849"/>
    </location>
</feature>
<feature type="transmembrane region" description="Helical" evidence="2">
    <location>
        <begin position="1153"/>
        <end position="1174"/>
    </location>
</feature>
<feature type="region of interest" description="Disordered" evidence="1">
    <location>
        <begin position="746"/>
        <end position="786"/>
    </location>
</feature>
<keyword evidence="2" id="KW-0472">Membrane</keyword>
<evidence type="ECO:0000259" key="3">
    <source>
        <dbReference type="PROSITE" id="PS51278"/>
    </source>
</evidence>
<evidence type="ECO:0000313" key="5">
    <source>
        <dbReference type="Proteomes" id="UP000324585"/>
    </source>
</evidence>
<keyword evidence="5" id="KW-1185">Reference proteome</keyword>
<reference evidence="5" key="1">
    <citation type="journal article" date="2019" name="Nat. Commun.">
        <title>Expansion of phycobilisome linker gene families in mesophilic red algae.</title>
        <authorList>
            <person name="Lee J."/>
            <person name="Kim D."/>
            <person name="Bhattacharya D."/>
            <person name="Yoon H.S."/>
        </authorList>
    </citation>
    <scope>NUCLEOTIDE SEQUENCE [LARGE SCALE GENOMIC DNA]</scope>
    <source>
        <strain evidence="5">CCMP 1328</strain>
    </source>
</reference>
<keyword evidence="2" id="KW-0812">Transmembrane</keyword>
<keyword evidence="2" id="KW-1133">Transmembrane helix</keyword>
<evidence type="ECO:0000256" key="2">
    <source>
        <dbReference type="SAM" id="Phobius"/>
    </source>
</evidence>
<dbReference type="PROSITE" id="PS51278">
    <property type="entry name" value="GATASE_TYPE_2"/>
    <property type="match status" value="1"/>
</dbReference>
<evidence type="ECO:0000313" key="4">
    <source>
        <dbReference type="EMBL" id="KAA8496343.1"/>
    </source>
</evidence>
<evidence type="ECO:0000256" key="1">
    <source>
        <dbReference type="SAM" id="MobiDB-lite"/>
    </source>
</evidence>
<dbReference type="OMA" id="QELAMPC"/>
<accession>A0A5J4Z0I9</accession>
<organism evidence="4 5">
    <name type="scientific">Porphyridium purpureum</name>
    <name type="common">Red alga</name>
    <name type="synonym">Porphyridium cruentum</name>
    <dbReference type="NCBI Taxonomy" id="35688"/>
    <lineage>
        <taxon>Eukaryota</taxon>
        <taxon>Rhodophyta</taxon>
        <taxon>Bangiophyceae</taxon>
        <taxon>Porphyridiales</taxon>
        <taxon>Porphyridiaceae</taxon>
        <taxon>Porphyridium</taxon>
    </lineage>
</organism>
<feature type="transmembrane region" description="Helical" evidence="2">
    <location>
        <begin position="1194"/>
        <end position="1218"/>
    </location>
</feature>
<comment type="caution">
    <text evidence="4">The sequence shown here is derived from an EMBL/GenBank/DDBJ whole genome shotgun (WGS) entry which is preliminary data.</text>
</comment>
<proteinExistence type="predicted"/>
<dbReference type="EMBL" id="VRMN01000002">
    <property type="protein sequence ID" value="KAA8496343.1"/>
    <property type="molecule type" value="Genomic_DNA"/>
</dbReference>
<protein>
    <recommendedName>
        <fullName evidence="3">Glutamine amidotransferase type-2 domain-containing protein</fullName>
    </recommendedName>
</protein>
<feature type="domain" description="Glutamine amidotransferase type-2" evidence="3">
    <location>
        <begin position="238"/>
        <end position="731"/>
    </location>
</feature>
<sequence>MAQALLGAAAGVDLPSVMRMSGACCPGPELVRAWGVTSQSCGGQVMDYLLLSVQIWLTIGAVRCATLLWHEMCHLAAAMACSVLSSCEQGGVFSKWRSAWFTVCTRENLTAHKPLRWWAQTLVFWARPLFPTEPELPHVMVATGRYASTIRLAGPAGSLSLSVAAAVALLIQISRGAQWGRDQNAILWFTRCVFAVSLWTSLDALVSDVCMQPHHTLGEKERCHGLSSNVEQHSVFFCGNFGALVYWQASRSSRHFLDMVRSMIAVTMLRGGQAGGAVMYVPDAAQPGSMRAVRSRLVNSKRGRLDYKIVRALRWRLALWTLWLKLRRAFAWLTGGLGKRPWRGGAGNGQAEDAELSPGLEDASQGRRSVVLLQGHTRFATSSLLKTRETHPHTWGGREMKRVWVRSCTPGGLYVQVTQNVQNFITHNGDFDFCELFHEDQSVRVVHRWLEMVLGVPNAGTGDSVNIAGLFDLVRTQGLWYESVRLAYCMFVLKSISDVPDFDTMRKVAAVFEREFKAWNDNMLMRSNKPRAARSATGGPDGLEVSMDDVGIDLTIEISALDLMLLISNFGRGLGEQCPEIESEVANALCTASVDYFFRNSTRKAMEWFLERAKGSFGIAVSNSMRRDEIVLAAHGQPMFIGWNGSQSGMECDNTSECMDTVLYGSEVHALEVALLGAGAPGTHQRLTKYFQLADTHGEVFQIARRPDEFEAEARVLCMIEDGHAVKLMYNLRRALHHSSKAKGMADAALEDDGGSMNPKKKQVSNGHQMHPKGSDGSDGSTTDDIPADYGNTLIHLPGSPFLFRAFSLESGAYLTETELLLRTHPFVHQTPSDDDASGSSEKHRTKGTWGQDDVWQDLQDLPGVLKRIESDWDSSAAKAAHSSGGVDLEPPTAVKSAVSNGSVIRELGHAFAALADNHALYQYSTRGLERGLDVLVVGVEVSLWISEQFVADLEVAFPKIRARAWSANKVLGALGTFRDPSGPLGFAHGELPNLTFSMNKKGIVLLVSQSGVTFPTYHAAKILEKAFASRVFVLTSDRTNLISQVVHHRADRVILNHAGARPAEPSSVALVAAHHSLTRVLELFMATAFVRYGGKHDRPFGMAFGASDLQTMRDTRAAFVQNCATYCDAGSDVYAQLKAAGRHFGNHILEPFVSVVLGTIYILVTVGFTGAPASELAKHICGRSLCNANAQRYVAGVVDAVLYIFLPWWTAMLFRLVTRRDMLARLGKRTLVICDMPWVHQALEMYVSKLFALAYGWMSVDVHGANALDHFVHRFTHRVTRGVMLAVGRPDGRLISLTAREAQCLMAALQAKCVQHLRSGPDLITVGHNSYKPSVLERDISVALPTQRKMFMCERMLEIDPAIGMEAKGGTLVPVDSGSGARTGSPMTNVHEIMSKQESVFAKTLTLGKEDESGSNGGAGMRRKSTITEALNLDVLGMMGKTTNRRSLLVRQLETLDAASSSWHHLQGSKHGTDSQLARRGPGTGTTCDGGDAAGGMKLNPVRLADRAGIYESLYPEECRQALQPEIAAADDMRRRDVYVASLARLETNVIILCEGRFFSAERFVGFCLLFHAMARVCSVWWPLDWDIAHSQSYLRVASTACPVSAADVGRVMHRSDGVGKNGTGAYGGGVGSALENASMHWAHPNMSRW</sequence>
<gene>
    <name evidence="4" type="ORF">FVE85_0072</name>
</gene>
<dbReference type="InterPro" id="IPR017932">
    <property type="entry name" value="GATase_2_dom"/>
</dbReference>
<dbReference type="OrthoDB" id="2018816at2759"/>
<name>A0A5J4Z0I9_PORPP</name>
<feature type="region of interest" description="Disordered" evidence="1">
    <location>
        <begin position="1464"/>
        <end position="1493"/>
    </location>
</feature>
<dbReference type="Proteomes" id="UP000324585">
    <property type="component" value="Unassembled WGS sequence"/>
</dbReference>